<protein>
    <submittedName>
        <fullName evidence="2">Uncharacterized protein</fullName>
    </submittedName>
</protein>
<evidence type="ECO:0000256" key="1">
    <source>
        <dbReference type="SAM" id="MobiDB-lite"/>
    </source>
</evidence>
<name>A0A317YIE8_MAIZE</name>
<feature type="region of interest" description="Disordered" evidence="1">
    <location>
        <begin position="1"/>
        <end position="41"/>
    </location>
</feature>
<dbReference type="ExpressionAtlas" id="A0A317YIE8">
    <property type="expression patterns" value="baseline"/>
</dbReference>
<dbReference type="EMBL" id="NCVQ01000001">
    <property type="protein sequence ID" value="PWZ58468.1"/>
    <property type="molecule type" value="Genomic_DNA"/>
</dbReference>
<evidence type="ECO:0000313" key="2">
    <source>
        <dbReference type="EMBL" id="PWZ58468.1"/>
    </source>
</evidence>
<gene>
    <name evidence="2" type="ORF">Zm00014a_016146</name>
</gene>
<proteinExistence type="predicted"/>
<reference evidence="2" key="1">
    <citation type="journal article" date="2018" name="Nat. Genet.">
        <title>Extensive intraspecific gene order and gene structural variations between Mo17 and other maize genomes.</title>
        <authorList>
            <person name="Sun S."/>
            <person name="Zhou Y."/>
            <person name="Chen J."/>
            <person name="Shi J."/>
            <person name="Zhao H."/>
            <person name="Zhao H."/>
            <person name="Song W."/>
            <person name="Zhang M."/>
            <person name="Cui Y."/>
            <person name="Dong X."/>
            <person name="Liu H."/>
            <person name="Ma X."/>
            <person name="Jiao Y."/>
            <person name="Wang B."/>
            <person name="Wei X."/>
            <person name="Stein J.C."/>
            <person name="Glaubitz J.C."/>
            <person name="Lu F."/>
            <person name="Yu G."/>
            <person name="Liang C."/>
            <person name="Fengler K."/>
            <person name="Li B."/>
            <person name="Rafalski A."/>
            <person name="Schnable P.S."/>
            <person name="Ware D.H."/>
            <person name="Buckler E.S."/>
            <person name="Lai J."/>
        </authorList>
    </citation>
    <scope>NUCLEOTIDE SEQUENCE [LARGE SCALE GENOMIC DNA]</scope>
    <source>
        <tissue evidence="2">Seedling</tissue>
    </source>
</reference>
<dbReference type="AlphaFoldDB" id="A0A317YIE8"/>
<organism evidence="2">
    <name type="scientific">Zea mays</name>
    <name type="common">Maize</name>
    <dbReference type="NCBI Taxonomy" id="4577"/>
    <lineage>
        <taxon>Eukaryota</taxon>
        <taxon>Viridiplantae</taxon>
        <taxon>Streptophyta</taxon>
        <taxon>Embryophyta</taxon>
        <taxon>Tracheophyta</taxon>
        <taxon>Spermatophyta</taxon>
        <taxon>Magnoliopsida</taxon>
        <taxon>Liliopsida</taxon>
        <taxon>Poales</taxon>
        <taxon>Poaceae</taxon>
        <taxon>PACMAD clade</taxon>
        <taxon>Panicoideae</taxon>
        <taxon>Andropogonodae</taxon>
        <taxon>Andropogoneae</taxon>
        <taxon>Tripsacinae</taxon>
        <taxon>Zea</taxon>
    </lineage>
</organism>
<comment type="caution">
    <text evidence="2">The sequence shown here is derived from an EMBL/GenBank/DDBJ whole genome shotgun (WGS) entry which is preliminary data.</text>
</comment>
<sequence length="119" mass="12478">MSPDDVRPAASAHPHCVVGRTTTTTKPIGTHGRGEQPSAERGGLAVVMAGAGQRGTLYDSFELNTMVVRLNRMLIGDGAGGRGEPRRPRKAAAGWLNAPKALFRKIKCAFLGGGRRGDG</sequence>
<dbReference type="Proteomes" id="UP000251960">
    <property type="component" value="Chromosome 1"/>
</dbReference>
<accession>A0A317YIE8</accession>